<sequence>MDRLLRSGALAATGLVAVLALSACGGDGPAAKKAPATDAASLPASPSGTGRGTDGEDGTAGGAAAEALKGTWTGSTDGLPVALSVTSGRVALSAGVHICQGEVKDMGSVMLALKCLDGNTDRTMGSVESNDGRKIVVSWEAGAEDILTLTDPSDLPTVRPEPSAS</sequence>
<evidence type="ECO:0000313" key="3">
    <source>
        <dbReference type="EMBL" id="WLQ65666.1"/>
    </source>
</evidence>
<feature type="signal peptide" evidence="2">
    <location>
        <begin position="1"/>
        <end position="25"/>
    </location>
</feature>
<feature type="region of interest" description="Disordered" evidence="1">
    <location>
        <begin position="32"/>
        <end position="62"/>
    </location>
</feature>
<keyword evidence="2" id="KW-0732">Signal</keyword>
<evidence type="ECO:0000256" key="2">
    <source>
        <dbReference type="SAM" id="SignalP"/>
    </source>
</evidence>
<reference evidence="3 4" key="1">
    <citation type="submission" date="2023-03" db="EMBL/GenBank/DDBJ databases">
        <title>Isolation and description of six Streptomyces strains from soil environments, able to metabolize different microbial glucans.</title>
        <authorList>
            <person name="Widen T."/>
            <person name="Larsbrink J."/>
        </authorList>
    </citation>
    <scope>NUCLEOTIDE SEQUENCE [LARGE SCALE GENOMIC DNA]</scope>
    <source>
        <strain evidence="3 4">Alt3</strain>
    </source>
</reference>
<dbReference type="Proteomes" id="UP001224433">
    <property type="component" value="Chromosome"/>
</dbReference>
<accession>A0ABY9JG59</accession>
<gene>
    <name evidence="3" type="ORF">P8A20_19640</name>
</gene>
<evidence type="ECO:0000313" key="4">
    <source>
        <dbReference type="Proteomes" id="UP001224433"/>
    </source>
</evidence>
<proteinExistence type="predicted"/>
<organism evidence="3 4">
    <name type="scientific">Streptomyces glycanivorans</name>
    <dbReference type="NCBI Taxonomy" id="3033808"/>
    <lineage>
        <taxon>Bacteria</taxon>
        <taxon>Bacillati</taxon>
        <taxon>Actinomycetota</taxon>
        <taxon>Actinomycetes</taxon>
        <taxon>Kitasatosporales</taxon>
        <taxon>Streptomycetaceae</taxon>
        <taxon>Streptomyces</taxon>
    </lineage>
</organism>
<dbReference type="RefSeq" id="WP_147958826.1">
    <property type="nucleotide sequence ID" value="NZ_CP120983.1"/>
</dbReference>
<protein>
    <recommendedName>
        <fullName evidence="5">Lipoprotein</fullName>
    </recommendedName>
</protein>
<keyword evidence="4" id="KW-1185">Reference proteome</keyword>
<evidence type="ECO:0008006" key="5">
    <source>
        <dbReference type="Google" id="ProtNLM"/>
    </source>
</evidence>
<dbReference type="PROSITE" id="PS51257">
    <property type="entry name" value="PROKAR_LIPOPROTEIN"/>
    <property type="match status" value="1"/>
</dbReference>
<name>A0ABY9JG59_9ACTN</name>
<feature type="chain" id="PRO_5047235005" description="Lipoprotein" evidence="2">
    <location>
        <begin position="26"/>
        <end position="165"/>
    </location>
</feature>
<evidence type="ECO:0000256" key="1">
    <source>
        <dbReference type="SAM" id="MobiDB-lite"/>
    </source>
</evidence>
<dbReference type="EMBL" id="CP120983">
    <property type="protein sequence ID" value="WLQ65666.1"/>
    <property type="molecule type" value="Genomic_DNA"/>
</dbReference>